<name>A0AAX6DMV1_IRIPA</name>
<dbReference type="AlphaFoldDB" id="A0AAX6DMV1"/>
<reference evidence="2" key="1">
    <citation type="journal article" date="2023" name="GigaByte">
        <title>Genome assembly of the bearded iris, Iris pallida Lam.</title>
        <authorList>
            <person name="Bruccoleri R.E."/>
            <person name="Oakeley E.J."/>
            <person name="Faust A.M.E."/>
            <person name="Altorfer M."/>
            <person name="Dessus-Babus S."/>
            <person name="Burckhardt D."/>
            <person name="Oertli M."/>
            <person name="Naumann U."/>
            <person name="Petersen F."/>
            <person name="Wong J."/>
        </authorList>
    </citation>
    <scope>NUCLEOTIDE SEQUENCE</scope>
    <source>
        <strain evidence="2">GSM-AAB239-AS_SAM_17_03QT</strain>
    </source>
</reference>
<dbReference type="EMBL" id="JANAVB010043219">
    <property type="protein sequence ID" value="KAJ6793120.1"/>
    <property type="molecule type" value="Genomic_DNA"/>
</dbReference>
<keyword evidence="1" id="KW-0812">Transmembrane</keyword>
<keyword evidence="1" id="KW-0472">Membrane</keyword>
<dbReference type="Proteomes" id="UP001140949">
    <property type="component" value="Unassembled WGS sequence"/>
</dbReference>
<comment type="caution">
    <text evidence="2">The sequence shown here is derived from an EMBL/GenBank/DDBJ whole genome shotgun (WGS) entry which is preliminary data.</text>
</comment>
<reference evidence="2" key="2">
    <citation type="submission" date="2023-04" db="EMBL/GenBank/DDBJ databases">
        <authorList>
            <person name="Bruccoleri R.E."/>
            <person name="Oakeley E.J."/>
            <person name="Faust A.-M."/>
            <person name="Dessus-Babus S."/>
            <person name="Altorfer M."/>
            <person name="Burckhardt D."/>
            <person name="Oertli M."/>
            <person name="Naumann U."/>
            <person name="Petersen F."/>
            <person name="Wong J."/>
        </authorList>
    </citation>
    <scope>NUCLEOTIDE SEQUENCE</scope>
    <source>
        <strain evidence="2">GSM-AAB239-AS_SAM_17_03QT</strain>
        <tissue evidence="2">Leaf</tissue>
    </source>
</reference>
<protein>
    <submittedName>
        <fullName evidence="2">FRIGIDA-like protein 3</fullName>
    </submittedName>
</protein>
<evidence type="ECO:0000313" key="3">
    <source>
        <dbReference type="Proteomes" id="UP001140949"/>
    </source>
</evidence>
<evidence type="ECO:0000256" key="1">
    <source>
        <dbReference type="SAM" id="Phobius"/>
    </source>
</evidence>
<organism evidence="2 3">
    <name type="scientific">Iris pallida</name>
    <name type="common">Sweet iris</name>
    <dbReference type="NCBI Taxonomy" id="29817"/>
    <lineage>
        <taxon>Eukaryota</taxon>
        <taxon>Viridiplantae</taxon>
        <taxon>Streptophyta</taxon>
        <taxon>Embryophyta</taxon>
        <taxon>Tracheophyta</taxon>
        <taxon>Spermatophyta</taxon>
        <taxon>Magnoliopsida</taxon>
        <taxon>Liliopsida</taxon>
        <taxon>Asparagales</taxon>
        <taxon>Iridaceae</taxon>
        <taxon>Iridoideae</taxon>
        <taxon>Irideae</taxon>
        <taxon>Iris</taxon>
    </lineage>
</organism>
<evidence type="ECO:0000313" key="2">
    <source>
        <dbReference type="EMBL" id="KAJ6793120.1"/>
    </source>
</evidence>
<sequence length="151" mass="17193">MEDTLLESCPQLLIIGSFHLQFTTRGGLILNLPKDIQRDTRTLYHILMKSLVLHTVSNLFLRGHTITLMRGLLLLSLIVVCQIMVTMMGLASSLLLEATMKTILAQEHNLHHHIIGAIWVQEYSHPTNLPCNMYALKEFRRKTVKESGICM</sequence>
<keyword evidence="3" id="KW-1185">Reference proteome</keyword>
<feature type="transmembrane region" description="Helical" evidence="1">
    <location>
        <begin position="73"/>
        <end position="96"/>
    </location>
</feature>
<accession>A0AAX6DMV1</accession>
<proteinExistence type="predicted"/>
<gene>
    <name evidence="2" type="ORF">M6B38_111090</name>
</gene>
<keyword evidence="1" id="KW-1133">Transmembrane helix</keyword>